<protein>
    <recommendedName>
        <fullName evidence="4">DUF2490 domain-containing protein</fullName>
    </recommendedName>
</protein>
<dbReference type="Proteomes" id="UP000289238">
    <property type="component" value="Unassembled WGS sequence"/>
</dbReference>
<feature type="signal peptide" evidence="1">
    <location>
        <begin position="1"/>
        <end position="21"/>
    </location>
</feature>
<evidence type="ECO:0000313" key="3">
    <source>
        <dbReference type="Proteomes" id="UP000289238"/>
    </source>
</evidence>
<keyword evidence="1" id="KW-0732">Signal</keyword>
<sequence>MTFYYFRYLLLTLLFPLNLFAQDTQYLSQHEVSLNFKNETRWSYNFEVTNRNYLPIKNSLKADHVELTHFTTYQSGFYGNLSLGLRYRSRELFDEQRSDEIRLTQQYAYAKSYNQYRLGHRLRVEERFFSKETAYRLRYRLGLDFPLQGLTLDEGEFYSALSIETLYTLNKLESPEFNQRLMATIGTKLNSALKIQLSLEYRKEDYTSEASNRVFIYTAAKIDL</sequence>
<comment type="caution">
    <text evidence="2">The sequence shown here is derived from an EMBL/GenBank/DDBJ whole genome shotgun (WGS) entry which is preliminary data.</text>
</comment>
<dbReference type="Pfam" id="PF10677">
    <property type="entry name" value="DUF2490"/>
    <property type="match status" value="1"/>
</dbReference>
<dbReference type="AlphaFoldDB" id="A0A4Q0P6E8"/>
<accession>A0A4Q0P6E8</accession>
<proteinExistence type="predicted"/>
<name>A0A4Q0P6E8_9FLAO</name>
<evidence type="ECO:0008006" key="4">
    <source>
        <dbReference type="Google" id="ProtNLM"/>
    </source>
</evidence>
<organism evidence="2 3">
    <name type="scientific">Leeuwenhoekiella aequorea</name>
    <dbReference type="NCBI Taxonomy" id="283736"/>
    <lineage>
        <taxon>Bacteria</taxon>
        <taxon>Pseudomonadati</taxon>
        <taxon>Bacteroidota</taxon>
        <taxon>Flavobacteriia</taxon>
        <taxon>Flavobacteriales</taxon>
        <taxon>Flavobacteriaceae</taxon>
        <taxon>Leeuwenhoekiella</taxon>
    </lineage>
</organism>
<reference evidence="2 3" key="1">
    <citation type="submission" date="2018-07" db="EMBL/GenBank/DDBJ databases">
        <title>Leeuwenhoekiella genomics.</title>
        <authorList>
            <person name="Tahon G."/>
            <person name="Willems A."/>
        </authorList>
    </citation>
    <scope>NUCLEOTIDE SEQUENCE [LARGE SCALE GENOMIC DNA]</scope>
    <source>
        <strain evidence="2 3">LMG 22550</strain>
    </source>
</reference>
<dbReference type="InterPro" id="IPR019619">
    <property type="entry name" value="DUF2490"/>
</dbReference>
<evidence type="ECO:0000313" key="2">
    <source>
        <dbReference type="EMBL" id="RXG22041.1"/>
    </source>
</evidence>
<dbReference type="EMBL" id="QOVM01000004">
    <property type="protein sequence ID" value="RXG22041.1"/>
    <property type="molecule type" value="Genomic_DNA"/>
</dbReference>
<evidence type="ECO:0000256" key="1">
    <source>
        <dbReference type="SAM" id="SignalP"/>
    </source>
</evidence>
<feature type="chain" id="PRO_5020907748" description="DUF2490 domain-containing protein" evidence="1">
    <location>
        <begin position="22"/>
        <end position="224"/>
    </location>
</feature>
<dbReference type="OrthoDB" id="1436620at2"/>
<gene>
    <name evidence="2" type="ORF">DSM00_2105</name>
</gene>
<keyword evidence="3" id="KW-1185">Reference proteome</keyword>